<comment type="caution">
    <text evidence="3">The sequence shown here is derived from an EMBL/GenBank/DDBJ whole genome shotgun (WGS) entry which is preliminary data.</text>
</comment>
<dbReference type="RefSeq" id="WP_203766150.1">
    <property type="nucleotide sequence ID" value="NZ_BAAABO010000016.1"/>
</dbReference>
<dbReference type="Proteomes" id="UP000609879">
    <property type="component" value="Unassembled WGS sequence"/>
</dbReference>
<proteinExistence type="predicted"/>
<keyword evidence="2" id="KW-1133">Transmembrane helix</keyword>
<evidence type="ECO:0000313" key="3">
    <source>
        <dbReference type="EMBL" id="GID75550.1"/>
    </source>
</evidence>
<evidence type="ECO:0000313" key="4">
    <source>
        <dbReference type="Proteomes" id="UP000609879"/>
    </source>
</evidence>
<sequence>MTAPTFVPPPPQGPGVQPPFPAPPVEGKGRRIGMGLGIGAGVLVLVCGGGAAALVGLLSSASGALQEQAQAAVGDYLSALKAGNYADAYDSLCDRAKRDETQAEFRTRISAEEPIVQWTLGDLELTYQISVPVRATFAGGDVEELTALLDQDTTTGQFEVCELAE</sequence>
<keyword evidence="2" id="KW-0812">Transmembrane</keyword>
<organism evidence="3 4">
    <name type="scientific">Paractinoplanes deccanensis</name>
    <dbReference type="NCBI Taxonomy" id="113561"/>
    <lineage>
        <taxon>Bacteria</taxon>
        <taxon>Bacillati</taxon>
        <taxon>Actinomycetota</taxon>
        <taxon>Actinomycetes</taxon>
        <taxon>Micromonosporales</taxon>
        <taxon>Micromonosporaceae</taxon>
        <taxon>Paractinoplanes</taxon>
    </lineage>
</organism>
<feature type="region of interest" description="Disordered" evidence="1">
    <location>
        <begin position="1"/>
        <end position="27"/>
    </location>
</feature>
<feature type="transmembrane region" description="Helical" evidence="2">
    <location>
        <begin position="32"/>
        <end position="58"/>
    </location>
</feature>
<protein>
    <recommendedName>
        <fullName evidence="5">DUF3887 domain-containing protein</fullName>
    </recommendedName>
</protein>
<evidence type="ECO:0000256" key="2">
    <source>
        <dbReference type="SAM" id="Phobius"/>
    </source>
</evidence>
<gene>
    <name evidence="3" type="ORF">Ade02nite_41910</name>
</gene>
<keyword evidence="2" id="KW-0472">Membrane</keyword>
<reference evidence="3 4" key="1">
    <citation type="submission" date="2021-01" db="EMBL/GenBank/DDBJ databases">
        <title>Whole genome shotgun sequence of Actinoplanes deccanensis NBRC 13994.</title>
        <authorList>
            <person name="Komaki H."/>
            <person name="Tamura T."/>
        </authorList>
    </citation>
    <scope>NUCLEOTIDE SEQUENCE [LARGE SCALE GENOMIC DNA]</scope>
    <source>
        <strain evidence="3 4">NBRC 13994</strain>
    </source>
</reference>
<evidence type="ECO:0008006" key="5">
    <source>
        <dbReference type="Google" id="ProtNLM"/>
    </source>
</evidence>
<accession>A0ABQ3Y6D7</accession>
<evidence type="ECO:0000256" key="1">
    <source>
        <dbReference type="SAM" id="MobiDB-lite"/>
    </source>
</evidence>
<dbReference type="EMBL" id="BOMI01000082">
    <property type="protein sequence ID" value="GID75550.1"/>
    <property type="molecule type" value="Genomic_DNA"/>
</dbReference>
<keyword evidence="4" id="KW-1185">Reference proteome</keyword>
<feature type="compositionally biased region" description="Pro residues" evidence="1">
    <location>
        <begin position="1"/>
        <end position="24"/>
    </location>
</feature>
<name>A0ABQ3Y6D7_9ACTN</name>